<dbReference type="Proteomes" id="UP000601522">
    <property type="component" value="Unassembled WGS sequence"/>
</dbReference>
<dbReference type="Gene3D" id="1.10.10.60">
    <property type="entry name" value="Homeodomain-like"/>
    <property type="match status" value="1"/>
</dbReference>
<evidence type="ECO:0000259" key="10">
    <source>
        <dbReference type="Pfam" id="PF04963"/>
    </source>
</evidence>
<sequence length="459" mass="53032">MKLGYNLTLEQTQKLIMTPELRQAIQLLQFNSLELNEYIKKEIEENPVLEMEENFNELGKLEELPEEKDIDWKEFIEKYDDISYRPQIDKNHEEHNYESLATYSLSLKDYLIDQLNFINLGDFQYEVGKYIIQSLSPNGYLDYSTDEIASQLKIDTKEVEDVLKIIQSFEPIGVGARNLKECLLIQIRKEKDIDPLVNKIVTDHLEDLAYNRMPKISKELEIDISKIQEACDYIKTLEPKPGRGFGDENTDGVKFIIPDATIELVDGDFVIKINDITGPRLNINNYYKKLIQNNPDKEATAFLTERLNSAIWMIKSIEQRRQTIYKVVESILKHQIGFFKFGKKALLPLTLKEVAEDIDMHESTISRATNGKYVQTPRGLYELKYFFTTGLPGLGGDLSSTSIKATIKDIIGKENPKKPYSDQNISNILKDRGISISRRTVAKYRDELDIPSSSMRKRF</sequence>
<dbReference type="PANTHER" id="PTHR32248">
    <property type="entry name" value="RNA POLYMERASE SIGMA-54 FACTOR"/>
    <property type="match status" value="1"/>
</dbReference>
<dbReference type="InterPro" id="IPR000394">
    <property type="entry name" value="RNA_pol_sigma_54"/>
</dbReference>
<proteinExistence type="inferred from homology"/>
<feature type="domain" description="RNA polymerase sigma factor 54 DNA-binding" evidence="9">
    <location>
        <begin position="301"/>
        <end position="458"/>
    </location>
</feature>
<dbReference type="AlphaFoldDB" id="A0A926INH2"/>
<comment type="similarity">
    <text evidence="1">Belongs to the sigma-54 factor family.</text>
</comment>
<evidence type="ECO:0000256" key="3">
    <source>
        <dbReference type="ARBA" id="ARBA00022679"/>
    </source>
</evidence>
<evidence type="ECO:0000256" key="4">
    <source>
        <dbReference type="ARBA" id="ARBA00022695"/>
    </source>
</evidence>
<evidence type="ECO:0000256" key="5">
    <source>
        <dbReference type="ARBA" id="ARBA00023015"/>
    </source>
</evidence>
<keyword evidence="4" id="KW-0548">Nucleotidyltransferase</keyword>
<accession>A0A926INH2</accession>
<reference evidence="11 12" key="1">
    <citation type="submission" date="2020-08" db="EMBL/GenBank/DDBJ databases">
        <title>Genome public.</title>
        <authorList>
            <person name="Liu C."/>
            <person name="Sun Q."/>
        </authorList>
    </citation>
    <scope>NUCLEOTIDE SEQUENCE [LARGE SCALE GENOMIC DNA]</scope>
    <source>
        <strain evidence="11 12">NSJ-26</strain>
    </source>
</reference>
<dbReference type="NCBIfam" id="TIGR02395">
    <property type="entry name" value="rpoN_sigma"/>
    <property type="match status" value="1"/>
</dbReference>
<keyword evidence="3" id="KW-0808">Transferase</keyword>
<dbReference type="GO" id="GO:0016987">
    <property type="term" value="F:sigma factor activity"/>
    <property type="evidence" value="ECO:0007669"/>
    <property type="project" value="UniProtKB-KW"/>
</dbReference>
<evidence type="ECO:0000313" key="11">
    <source>
        <dbReference type="EMBL" id="MBC8591450.1"/>
    </source>
</evidence>
<keyword evidence="2" id="KW-0240">DNA-directed RNA polymerase</keyword>
<dbReference type="GO" id="GO:0000428">
    <property type="term" value="C:DNA-directed RNA polymerase complex"/>
    <property type="evidence" value="ECO:0007669"/>
    <property type="project" value="UniProtKB-KW"/>
</dbReference>
<dbReference type="Pfam" id="PF04963">
    <property type="entry name" value="Sigma54_CBD"/>
    <property type="match status" value="1"/>
</dbReference>
<gene>
    <name evidence="11" type="primary">rpoN</name>
    <name evidence="11" type="ORF">H8689_10040</name>
</gene>
<evidence type="ECO:0000256" key="2">
    <source>
        <dbReference type="ARBA" id="ARBA00022478"/>
    </source>
</evidence>
<dbReference type="PROSITE" id="PS00718">
    <property type="entry name" value="SIGMA54_2"/>
    <property type="match status" value="1"/>
</dbReference>
<dbReference type="Gene3D" id="1.10.10.1330">
    <property type="entry name" value="RNA polymerase sigma-54 factor, core-binding domain"/>
    <property type="match status" value="1"/>
</dbReference>
<evidence type="ECO:0000256" key="7">
    <source>
        <dbReference type="ARBA" id="ARBA00023125"/>
    </source>
</evidence>
<dbReference type="PRINTS" id="PR00045">
    <property type="entry name" value="SIGMA54FCT"/>
</dbReference>
<dbReference type="GO" id="GO:0003677">
    <property type="term" value="F:DNA binding"/>
    <property type="evidence" value="ECO:0007669"/>
    <property type="project" value="UniProtKB-KW"/>
</dbReference>
<keyword evidence="12" id="KW-1185">Reference proteome</keyword>
<keyword evidence="6" id="KW-0731">Sigma factor</keyword>
<dbReference type="Pfam" id="PF00309">
    <property type="entry name" value="Sigma54_AID"/>
    <property type="match status" value="1"/>
</dbReference>
<dbReference type="GO" id="GO:0016779">
    <property type="term" value="F:nucleotidyltransferase activity"/>
    <property type="evidence" value="ECO:0007669"/>
    <property type="project" value="UniProtKB-KW"/>
</dbReference>
<organism evidence="11 12">
    <name type="scientific">Wansuia hejianensis</name>
    <dbReference type="NCBI Taxonomy" id="2763667"/>
    <lineage>
        <taxon>Bacteria</taxon>
        <taxon>Bacillati</taxon>
        <taxon>Bacillota</taxon>
        <taxon>Clostridia</taxon>
        <taxon>Lachnospirales</taxon>
        <taxon>Lachnospiraceae</taxon>
        <taxon>Wansuia</taxon>
    </lineage>
</organism>
<dbReference type="GO" id="GO:0006352">
    <property type="term" value="P:DNA-templated transcription initiation"/>
    <property type="evidence" value="ECO:0007669"/>
    <property type="project" value="InterPro"/>
</dbReference>
<dbReference type="RefSeq" id="WP_249324314.1">
    <property type="nucleotide sequence ID" value="NZ_JACRTK010000004.1"/>
</dbReference>
<keyword evidence="8" id="KW-0804">Transcription</keyword>
<dbReference type="PROSITE" id="PS50044">
    <property type="entry name" value="SIGMA54_3"/>
    <property type="match status" value="1"/>
</dbReference>
<evidence type="ECO:0000256" key="1">
    <source>
        <dbReference type="ARBA" id="ARBA00008798"/>
    </source>
</evidence>
<keyword evidence="7" id="KW-0238">DNA-binding</keyword>
<dbReference type="InterPro" id="IPR007046">
    <property type="entry name" value="RNA_pol_sigma_54_core-bd"/>
</dbReference>
<dbReference type="EMBL" id="JACRTK010000004">
    <property type="protein sequence ID" value="MBC8591450.1"/>
    <property type="molecule type" value="Genomic_DNA"/>
</dbReference>
<dbReference type="Pfam" id="PF04552">
    <property type="entry name" value="Sigma54_DBD"/>
    <property type="match status" value="1"/>
</dbReference>
<dbReference type="PANTHER" id="PTHR32248:SF4">
    <property type="entry name" value="RNA POLYMERASE SIGMA-54 FACTOR"/>
    <property type="match status" value="1"/>
</dbReference>
<dbReference type="PROSITE" id="PS00717">
    <property type="entry name" value="SIGMA54_1"/>
    <property type="match status" value="1"/>
</dbReference>
<dbReference type="InterPro" id="IPR038709">
    <property type="entry name" value="RpoN_core-bd_sf"/>
</dbReference>
<feature type="domain" description="RNA polymerase sigma factor 54 core-binding" evidence="10">
    <location>
        <begin position="97"/>
        <end position="287"/>
    </location>
</feature>
<evidence type="ECO:0000256" key="6">
    <source>
        <dbReference type="ARBA" id="ARBA00023082"/>
    </source>
</evidence>
<dbReference type="GO" id="GO:0001216">
    <property type="term" value="F:DNA-binding transcription activator activity"/>
    <property type="evidence" value="ECO:0007669"/>
    <property type="project" value="InterPro"/>
</dbReference>
<evidence type="ECO:0000313" key="12">
    <source>
        <dbReference type="Proteomes" id="UP000601522"/>
    </source>
</evidence>
<dbReference type="InterPro" id="IPR007634">
    <property type="entry name" value="RNA_pol_sigma_54_DNA-bd"/>
</dbReference>
<evidence type="ECO:0000259" key="9">
    <source>
        <dbReference type="Pfam" id="PF04552"/>
    </source>
</evidence>
<keyword evidence="5" id="KW-0805">Transcription regulation</keyword>
<evidence type="ECO:0000256" key="8">
    <source>
        <dbReference type="ARBA" id="ARBA00023163"/>
    </source>
</evidence>
<dbReference type="PIRSF" id="PIRSF000774">
    <property type="entry name" value="RpoN"/>
    <property type="match status" value="1"/>
</dbReference>
<name>A0A926INH2_9FIRM</name>
<protein>
    <submittedName>
        <fullName evidence="11">RNA polymerase factor sigma-54</fullName>
    </submittedName>
</protein>
<comment type="caution">
    <text evidence="11">The sequence shown here is derived from an EMBL/GenBank/DDBJ whole genome shotgun (WGS) entry which is preliminary data.</text>
</comment>